<dbReference type="EMBL" id="QJKJ01010431">
    <property type="protein sequence ID" value="RDX73715.1"/>
    <property type="molecule type" value="Genomic_DNA"/>
</dbReference>
<dbReference type="Gene3D" id="3.10.10.10">
    <property type="entry name" value="HIV Type 1 Reverse Transcriptase, subunit A, domain 1"/>
    <property type="match status" value="1"/>
</dbReference>
<feature type="region of interest" description="Disordered" evidence="1">
    <location>
        <begin position="105"/>
        <end position="138"/>
    </location>
</feature>
<keyword evidence="4" id="KW-1185">Reference proteome</keyword>
<gene>
    <name evidence="3" type="ORF">CR513_46637</name>
</gene>
<proteinExistence type="predicted"/>
<dbReference type="InterPro" id="IPR000467">
    <property type="entry name" value="G_patch_dom"/>
</dbReference>
<organism evidence="3 4">
    <name type="scientific">Mucuna pruriens</name>
    <name type="common">Velvet bean</name>
    <name type="synonym">Dolichos pruriens</name>
    <dbReference type="NCBI Taxonomy" id="157652"/>
    <lineage>
        <taxon>Eukaryota</taxon>
        <taxon>Viridiplantae</taxon>
        <taxon>Streptophyta</taxon>
        <taxon>Embryophyta</taxon>
        <taxon>Tracheophyta</taxon>
        <taxon>Spermatophyta</taxon>
        <taxon>Magnoliopsida</taxon>
        <taxon>eudicotyledons</taxon>
        <taxon>Gunneridae</taxon>
        <taxon>Pentapetalae</taxon>
        <taxon>rosids</taxon>
        <taxon>fabids</taxon>
        <taxon>Fabales</taxon>
        <taxon>Fabaceae</taxon>
        <taxon>Papilionoideae</taxon>
        <taxon>50 kb inversion clade</taxon>
        <taxon>NPAAA clade</taxon>
        <taxon>indigoferoid/millettioid clade</taxon>
        <taxon>Phaseoleae</taxon>
        <taxon>Mucuna</taxon>
    </lineage>
</organism>
<dbReference type="Proteomes" id="UP000257109">
    <property type="component" value="Unassembled WGS sequence"/>
</dbReference>
<evidence type="ECO:0000313" key="3">
    <source>
        <dbReference type="EMBL" id="RDX73715.1"/>
    </source>
</evidence>
<dbReference type="GO" id="GO:0003676">
    <property type="term" value="F:nucleic acid binding"/>
    <property type="evidence" value="ECO:0007669"/>
    <property type="project" value="InterPro"/>
</dbReference>
<accession>A0A371F646</accession>
<feature type="domain" description="G-patch" evidence="2">
    <location>
        <begin position="39"/>
        <end position="78"/>
    </location>
</feature>
<comment type="caution">
    <text evidence="3">The sequence shown here is derived from an EMBL/GenBank/DDBJ whole genome shotgun (WGS) entry which is preliminary data.</text>
</comment>
<protein>
    <recommendedName>
        <fullName evidence="2">G-patch domain-containing protein</fullName>
    </recommendedName>
</protein>
<feature type="non-terminal residue" evidence="3">
    <location>
        <position position="1"/>
    </location>
</feature>
<feature type="region of interest" description="Disordered" evidence="1">
    <location>
        <begin position="215"/>
        <end position="262"/>
    </location>
</feature>
<evidence type="ECO:0000313" key="4">
    <source>
        <dbReference type="Proteomes" id="UP000257109"/>
    </source>
</evidence>
<dbReference type="SUPFAM" id="SSF56672">
    <property type="entry name" value="DNA/RNA polymerases"/>
    <property type="match status" value="1"/>
</dbReference>
<reference evidence="3" key="1">
    <citation type="submission" date="2018-05" db="EMBL/GenBank/DDBJ databases">
        <title>Draft genome of Mucuna pruriens seed.</title>
        <authorList>
            <person name="Nnadi N.E."/>
            <person name="Vos R."/>
            <person name="Hasami M.H."/>
            <person name="Devisetty U.K."/>
            <person name="Aguiy J.C."/>
        </authorList>
    </citation>
    <scope>NUCLEOTIDE SEQUENCE [LARGE SCALE GENOMIC DNA]</scope>
    <source>
        <strain evidence="3">JCA_2017</strain>
    </source>
</reference>
<sequence>MGEKELMISTPLPTEYVEGDEKALETSFLALEIMGTTNVLISNGFQLGKGLGKELEGMAEPVTLQENPGRYGLSYSRQRGKTRVESLEQEVDTTRPLPLLRQWGHHIPRSNRNDKGPTPEASRMGLPHESGVGQLDDRNSTRIGSPENSHSFIQFESHLKIPFSLSFKKRVKNISINIETTLQIDNMTLGPVNANESCGQDEGEGLEEEALVAQKAVRARKTETPIRSRGAGNDQPRRRRNKKDPGREANGTKPETKTSLHGHTETCRVWIAPLWNTSYPYSPMQSRSEYPQLVANIVPVPEKDRKVRMCVDYRDLNKASPKDNFPTPY</sequence>
<dbReference type="AlphaFoldDB" id="A0A371F646"/>
<evidence type="ECO:0000256" key="1">
    <source>
        <dbReference type="SAM" id="MobiDB-lite"/>
    </source>
</evidence>
<name>A0A371F646_MUCPR</name>
<dbReference type="OrthoDB" id="1095202at2759"/>
<dbReference type="InterPro" id="IPR043502">
    <property type="entry name" value="DNA/RNA_pol_sf"/>
</dbReference>
<dbReference type="PROSITE" id="PS50174">
    <property type="entry name" value="G_PATCH"/>
    <property type="match status" value="1"/>
</dbReference>
<evidence type="ECO:0000259" key="2">
    <source>
        <dbReference type="PROSITE" id="PS50174"/>
    </source>
</evidence>